<evidence type="ECO:0000256" key="3">
    <source>
        <dbReference type="ARBA" id="ARBA00022517"/>
    </source>
</evidence>
<feature type="region of interest" description="Disordered" evidence="5">
    <location>
        <begin position="586"/>
        <end position="641"/>
    </location>
</feature>
<feature type="compositionally biased region" description="Acidic residues" evidence="5">
    <location>
        <begin position="19"/>
        <end position="54"/>
    </location>
</feature>
<feature type="domain" description="Brix" evidence="6">
    <location>
        <begin position="71"/>
        <end position="313"/>
    </location>
</feature>
<evidence type="ECO:0000256" key="5">
    <source>
        <dbReference type="SAM" id="MobiDB-lite"/>
    </source>
</evidence>
<dbReference type="EMBL" id="CP055902">
    <property type="protein sequence ID" value="QKX62412.1"/>
    <property type="molecule type" value="Genomic_DNA"/>
</dbReference>
<dbReference type="GeneID" id="55997056"/>
<feature type="region of interest" description="Disordered" evidence="5">
    <location>
        <begin position="1"/>
        <end position="71"/>
    </location>
</feature>
<proteinExistence type="inferred from homology"/>
<evidence type="ECO:0000313" key="7">
    <source>
        <dbReference type="EMBL" id="QKX62412.1"/>
    </source>
</evidence>
<dbReference type="RefSeq" id="XP_035348586.1">
    <property type="nucleotide sequence ID" value="XM_035492693.1"/>
</dbReference>
<dbReference type="GO" id="GO:0019843">
    <property type="term" value="F:rRNA binding"/>
    <property type="evidence" value="ECO:0007669"/>
    <property type="project" value="InterPro"/>
</dbReference>
<evidence type="ECO:0000256" key="2">
    <source>
        <dbReference type="ARBA" id="ARBA00006369"/>
    </source>
</evidence>
<name>A0A7H8R7P6_TALRU</name>
<dbReference type="SMART" id="SM00879">
    <property type="entry name" value="Brix"/>
    <property type="match status" value="1"/>
</dbReference>
<dbReference type="InterPro" id="IPR026532">
    <property type="entry name" value="BRX1"/>
</dbReference>
<dbReference type="Proteomes" id="UP000509510">
    <property type="component" value="Chromosome V"/>
</dbReference>
<sequence>MASVYKSISKKKLERPVAEDDEDIDMEDLLDEDLSDDTDSDEEDDEEEEDEEEAGGVRVNGAKSDGTMPKSRVLMLTSRGVTHRQRHLLSDMTALLPHAHKENKLDTKKSGGYNNLLNSLAELHSCNVVFFLEARKRGQDLYLWLARPPNGPTIKFSITNLHTMGEMGTGFAGNCLKGGRGIVVFDKSFDANGPEVGSANGTEYRGLIREMLRKVFCVPKRGVRGMKPFVDRIIGIFGVDGKIWIRVYEIRESDSNSKSNKPEEADGKEKKDDEKKKPKSSSKSKDGLPDVSLVEVGPRLVLTPIVILEGSFGGPVIYENKEYVSPNQVRRDVRLEKASRYAQRRDTQTDHLAKKSTLGLGREGKKRDALDTREVFVFRSCDSISDVLHLAATNHRLHRVLASSSKLPILMRVANTEFGPLHDIIQIVTQNASQPAHLVREASLSDALFKQIVQVGRVAQKWEAIYPVKKWKNDYEYRRLLTSEERFRLRRAIYRLWLYNRSFHVDQFDRFSRRLRNVVVERAQLLHNWSTEELAEIEDVRMVIRDVVQNHICPSNGNIQRKFHKRYPENVHPLSFNIHLNYRPPERSGLSSGTGSSSSYFGRFENNNNSPITTTHDNNNNSTAFYHTHYSPASSSLPKQSLASKLRSDPFHDPGQEGWGDEIPHYYIVQDMLKLDPAQILWLRDHAPLKEHVEDYVQSLGDWFRNNGETFTDTLVWVMNERGENAEEFKMAIEERDLGIVA</sequence>
<evidence type="ECO:0000313" key="8">
    <source>
        <dbReference type="Proteomes" id="UP000509510"/>
    </source>
</evidence>
<organism evidence="7 8">
    <name type="scientific">Talaromyces rugulosus</name>
    <name type="common">Penicillium rugulosum</name>
    <dbReference type="NCBI Taxonomy" id="121627"/>
    <lineage>
        <taxon>Eukaryota</taxon>
        <taxon>Fungi</taxon>
        <taxon>Dikarya</taxon>
        <taxon>Ascomycota</taxon>
        <taxon>Pezizomycotina</taxon>
        <taxon>Eurotiomycetes</taxon>
        <taxon>Eurotiomycetidae</taxon>
        <taxon>Eurotiales</taxon>
        <taxon>Trichocomaceae</taxon>
        <taxon>Talaromyces</taxon>
        <taxon>Talaromyces sect. Islandici</taxon>
    </lineage>
</organism>
<accession>A0A7H8R7P6</accession>
<dbReference type="OrthoDB" id="1638493at2759"/>
<feature type="compositionally biased region" description="Polar residues" evidence="5">
    <location>
        <begin position="605"/>
        <end position="641"/>
    </location>
</feature>
<feature type="compositionally biased region" description="Low complexity" evidence="5">
    <location>
        <begin position="588"/>
        <end position="599"/>
    </location>
</feature>
<protein>
    <recommendedName>
        <fullName evidence="6">Brix domain-containing protein</fullName>
    </recommendedName>
</protein>
<keyword evidence="3" id="KW-0690">Ribosome biogenesis</keyword>
<dbReference type="GO" id="GO:0000027">
    <property type="term" value="P:ribosomal large subunit assembly"/>
    <property type="evidence" value="ECO:0007669"/>
    <property type="project" value="TreeGrafter"/>
</dbReference>
<feature type="compositionally biased region" description="Basic and acidic residues" evidence="5">
    <location>
        <begin position="255"/>
        <end position="276"/>
    </location>
</feature>
<dbReference type="GO" id="GO:0006364">
    <property type="term" value="P:rRNA processing"/>
    <property type="evidence" value="ECO:0007669"/>
    <property type="project" value="InterPro"/>
</dbReference>
<dbReference type="PROSITE" id="PS50833">
    <property type="entry name" value="BRIX"/>
    <property type="match status" value="1"/>
</dbReference>
<comment type="similarity">
    <text evidence="2">Belongs to the BRX1 family.</text>
</comment>
<dbReference type="Pfam" id="PF04427">
    <property type="entry name" value="Brix"/>
    <property type="match status" value="1"/>
</dbReference>
<dbReference type="PANTHER" id="PTHR13634:SF0">
    <property type="entry name" value="RIBOSOME BIOGENESIS PROTEIN BRX1 HOMOLOG"/>
    <property type="match status" value="1"/>
</dbReference>
<evidence type="ECO:0000256" key="1">
    <source>
        <dbReference type="ARBA" id="ARBA00004604"/>
    </source>
</evidence>
<gene>
    <name evidence="7" type="ORF">TRUGW13939_09573</name>
</gene>
<dbReference type="AlphaFoldDB" id="A0A7H8R7P6"/>
<comment type="subcellular location">
    <subcellularLocation>
        <location evidence="1">Nucleus</location>
        <location evidence="1">Nucleolus</location>
    </subcellularLocation>
</comment>
<dbReference type="InterPro" id="IPR007109">
    <property type="entry name" value="Brix"/>
</dbReference>
<dbReference type="GO" id="GO:0005730">
    <property type="term" value="C:nucleolus"/>
    <property type="evidence" value="ECO:0007669"/>
    <property type="project" value="UniProtKB-SubCell"/>
</dbReference>
<dbReference type="KEGG" id="trg:TRUGW13939_09573"/>
<keyword evidence="8" id="KW-1185">Reference proteome</keyword>
<reference evidence="8" key="1">
    <citation type="submission" date="2020-06" db="EMBL/GenBank/DDBJ databases">
        <title>A chromosome-scale genome assembly of Talaromyces rugulosus W13939.</title>
        <authorList>
            <person name="Wang B."/>
            <person name="Guo L."/>
            <person name="Ye K."/>
            <person name="Wang L."/>
        </authorList>
    </citation>
    <scope>NUCLEOTIDE SEQUENCE [LARGE SCALE GENOMIC DNA]</scope>
    <source>
        <strain evidence="8">W13939</strain>
    </source>
</reference>
<evidence type="ECO:0000256" key="4">
    <source>
        <dbReference type="ARBA" id="ARBA00023242"/>
    </source>
</evidence>
<keyword evidence="4" id="KW-0539">Nucleus</keyword>
<evidence type="ECO:0000259" key="6">
    <source>
        <dbReference type="PROSITE" id="PS50833"/>
    </source>
</evidence>
<dbReference type="PANTHER" id="PTHR13634">
    <property type="entry name" value="RIBOSOME BIOGENESIS PROTEIN BRIX"/>
    <property type="match status" value="1"/>
</dbReference>
<feature type="region of interest" description="Disordered" evidence="5">
    <location>
        <begin position="255"/>
        <end position="290"/>
    </location>
</feature>